<protein>
    <submittedName>
        <fullName evidence="2">Uncharacterized protein</fullName>
    </submittedName>
</protein>
<accession>A0A7C9F7Q1</accession>
<dbReference type="AlphaFoldDB" id="A0A7C9F7Q1"/>
<evidence type="ECO:0000313" key="2">
    <source>
        <dbReference type="EMBL" id="MBA4678027.1"/>
    </source>
</evidence>
<evidence type="ECO:0000256" key="1">
    <source>
        <dbReference type="SAM" id="MobiDB-lite"/>
    </source>
</evidence>
<name>A0A7C9F7Q1_OPUST</name>
<organism evidence="2">
    <name type="scientific">Opuntia streptacantha</name>
    <name type="common">Prickly pear cactus</name>
    <name type="synonym">Opuntia cardona</name>
    <dbReference type="NCBI Taxonomy" id="393608"/>
    <lineage>
        <taxon>Eukaryota</taxon>
        <taxon>Viridiplantae</taxon>
        <taxon>Streptophyta</taxon>
        <taxon>Embryophyta</taxon>
        <taxon>Tracheophyta</taxon>
        <taxon>Spermatophyta</taxon>
        <taxon>Magnoliopsida</taxon>
        <taxon>eudicotyledons</taxon>
        <taxon>Gunneridae</taxon>
        <taxon>Pentapetalae</taxon>
        <taxon>Caryophyllales</taxon>
        <taxon>Cactineae</taxon>
        <taxon>Cactaceae</taxon>
        <taxon>Opuntioideae</taxon>
        <taxon>Opuntia</taxon>
    </lineage>
</organism>
<feature type="compositionally biased region" description="Polar residues" evidence="1">
    <location>
        <begin position="1"/>
        <end position="13"/>
    </location>
</feature>
<dbReference type="EMBL" id="GISG01277456">
    <property type="protein sequence ID" value="MBA4678027.1"/>
    <property type="molecule type" value="Transcribed_RNA"/>
</dbReference>
<sequence>MSTGLTGPASSTALKAPPISSWSASMSTSTRLPVAGMSPVLFSWISSLVPWTASDPAPWVKSSDPIILCSGNRVLEIIGLRAITPRVLNSLIRFLMLSEKRLRIVMPSKVFDH</sequence>
<feature type="region of interest" description="Disordered" evidence="1">
    <location>
        <begin position="1"/>
        <end position="24"/>
    </location>
</feature>
<proteinExistence type="predicted"/>
<reference evidence="2" key="2">
    <citation type="submission" date="2020-07" db="EMBL/GenBank/DDBJ databases">
        <authorList>
            <person name="Vera ALvarez R."/>
            <person name="Arias-Moreno D.M."/>
            <person name="Jimenez-Jacinto V."/>
            <person name="Jimenez-Bremont J.F."/>
            <person name="Swaminathan K."/>
            <person name="Moose S.P."/>
            <person name="Guerrero-Gonzalez M.L."/>
            <person name="Marino-Ramirez L."/>
            <person name="Landsman D."/>
            <person name="Rodriguez-Kessler M."/>
            <person name="Delgado-Sanchez P."/>
        </authorList>
    </citation>
    <scope>NUCLEOTIDE SEQUENCE</scope>
    <source>
        <tissue evidence="2">Cladode</tissue>
    </source>
</reference>
<reference evidence="2" key="1">
    <citation type="journal article" date="2013" name="J. Plant Res.">
        <title>Effect of fungi and light on seed germination of three Opuntia species from semiarid lands of central Mexico.</title>
        <authorList>
            <person name="Delgado-Sanchez P."/>
            <person name="Jimenez-Bremont J.F."/>
            <person name="Guerrero-Gonzalez Mde L."/>
            <person name="Flores J."/>
        </authorList>
    </citation>
    <scope>NUCLEOTIDE SEQUENCE</scope>
    <source>
        <tissue evidence="2">Cladode</tissue>
    </source>
</reference>